<dbReference type="AlphaFoldDB" id="J7RW72"/>
<protein>
    <submittedName>
        <fullName evidence="1">Uncharacterized protein</fullName>
    </submittedName>
</protein>
<organism evidence="1 2">
    <name type="scientific">Fibroporia radiculosa</name>
    <dbReference type="NCBI Taxonomy" id="599839"/>
    <lineage>
        <taxon>Eukaryota</taxon>
        <taxon>Fungi</taxon>
        <taxon>Dikarya</taxon>
        <taxon>Basidiomycota</taxon>
        <taxon>Agaricomycotina</taxon>
        <taxon>Agaricomycetes</taxon>
        <taxon>Polyporales</taxon>
        <taxon>Fibroporiaceae</taxon>
        <taxon>Fibroporia</taxon>
    </lineage>
</organism>
<gene>
    <name evidence="1" type="ORF">FIBRA_09493</name>
</gene>
<reference evidence="1 2" key="1">
    <citation type="journal article" date="2012" name="Appl. Environ. Microbiol.">
        <title>Short-read sequencing for genomic analysis of the brown rot fungus Fibroporia radiculosa.</title>
        <authorList>
            <person name="Tang J.D."/>
            <person name="Perkins A.D."/>
            <person name="Sonstegard T.S."/>
            <person name="Schroeder S.G."/>
            <person name="Burgess S.C."/>
            <person name="Diehl S.V."/>
        </authorList>
    </citation>
    <scope>NUCLEOTIDE SEQUENCE [LARGE SCALE GENOMIC DNA]</scope>
    <source>
        <strain evidence="1 2">TFFH 294</strain>
    </source>
</reference>
<dbReference type="HOGENOM" id="CLU_1806195_0_0_1"/>
<proteinExistence type="predicted"/>
<dbReference type="Proteomes" id="UP000006352">
    <property type="component" value="Unassembled WGS sequence"/>
</dbReference>
<keyword evidence="2" id="KW-1185">Reference proteome</keyword>
<dbReference type="STRING" id="599839.J7RW72"/>
<sequence>MKAAKGGQAYQPAPLAMPTPTAAPIAHCHNPVVPPEPAPTTASVPALTKAPVQHVPLPGHALSTKMVRVLFGRILDATTKQLHFTNVQQAITTLFAGIGSANYVTSGMWSHLENELYLTFGEQPTDPEIGLLLWGRGGFFSFS</sequence>
<accession>J7RW72</accession>
<dbReference type="InParanoid" id="J7RW72"/>
<name>J7RW72_9APHY</name>
<dbReference type="GeneID" id="24102055"/>
<evidence type="ECO:0000313" key="2">
    <source>
        <dbReference type="Proteomes" id="UP000006352"/>
    </source>
</evidence>
<dbReference type="RefSeq" id="XP_012177176.1">
    <property type="nucleotide sequence ID" value="XM_012321786.1"/>
</dbReference>
<evidence type="ECO:0000313" key="1">
    <source>
        <dbReference type="EMBL" id="CCM07155.1"/>
    </source>
</evidence>
<dbReference type="EMBL" id="HE797676">
    <property type="protein sequence ID" value="CCM07155.1"/>
    <property type="molecule type" value="Genomic_DNA"/>
</dbReference>